<dbReference type="PANTHER" id="PTHR36918">
    <property type="match status" value="1"/>
</dbReference>
<dbReference type="PANTHER" id="PTHR36918:SF1">
    <property type="entry name" value="PROTEIN-EXPORT PROTEIN SECB"/>
    <property type="match status" value="1"/>
</dbReference>
<evidence type="ECO:0000256" key="2">
    <source>
        <dbReference type="ARBA" id="ARBA00022448"/>
    </source>
</evidence>
<sequence length="169" mass="18686">MTDASTQSAPLDVRPMPLTIHAQYVKDVSFENPNAPHSLRPSADKPEIKVNVNMELNGLPENPGSPQMYEVSLRLRCASKRGDTTLFVAEIEYAAAVSAGEGVAQETMHPLMLIEVPRLIFPFARQILGDLTQQAGYPPLLIGPIDFQQLYIQRFAPDLQQKADEMARA</sequence>
<gene>
    <name evidence="5" type="primary">secB</name>
    <name evidence="5" type="ordered locus">MICA_2467</name>
</gene>
<dbReference type="Pfam" id="PF02556">
    <property type="entry name" value="SecB"/>
    <property type="match status" value="1"/>
</dbReference>
<dbReference type="InterPro" id="IPR035958">
    <property type="entry name" value="SecB-like_sf"/>
</dbReference>
<dbReference type="Gene3D" id="3.10.420.10">
    <property type="entry name" value="SecB-like"/>
    <property type="match status" value="1"/>
</dbReference>
<dbReference type="GO" id="GO:0051262">
    <property type="term" value="P:protein tetramerization"/>
    <property type="evidence" value="ECO:0007669"/>
    <property type="project" value="InterPro"/>
</dbReference>
<dbReference type="NCBIfam" id="TIGR00809">
    <property type="entry name" value="secB"/>
    <property type="match status" value="1"/>
</dbReference>
<comment type="similarity">
    <text evidence="1">Belongs to the SecB family.</text>
</comment>
<name>G2KNX3_MICAA</name>
<dbReference type="SUPFAM" id="SSF54611">
    <property type="entry name" value="SecB-like"/>
    <property type="match status" value="1"/>
</dbReference>
<proteinExistence type="inferred from homology"/>
<dbReference type="GO" id="GO:0051082">
    <property type="term" value="F:unfolded protein binding"/>
    <property type="evidence" value="ECO:0007669"/>
    <property type="project" value="InterPro"/>
</dbReference>
<dbReference type="InterPro" id="IPR003708">
    <property type="entry name" value="SecB"/>
</dbReference>
<dbReference type="HAMAP" id="MF_00821">
    <property type="entry name" value="SecB"/>
    <property type="match status" value="1"/>
</dbReference>
<reference evidence="5 6" key="1">
    <citation type="journal article" date="2011" name="BMC Genomics">
        <title>Genomic insights into an obligate epibiotic bacterial predator: Micavibrio aeruginosavorus ARL-13.</title>
        <authorList>
            <person name="Wang Z."/>
            <person name="Kadouri D."/>
            <person name="Wu M."/>
        </authorList>
    </citation>
    <scope>NUCLEOTIDE SEQUENCE [LARGE SCALE GENOMIC DNA]</scope>
    <source>
        <strain evidence="5 6">ARL-13</strain>
    </source>
</reference>
<dbReference type="AlphaFoldDB" id="G2KNX3"/>
<evidence type="ECO:0000256" key="4">
    <source>
        <dbReference type="ARBA" id="ARBA00023010"/>
    </source>
</evidence>
<dbReference type="OrthoDB" id="9795145at2"/>
<dbReference type="GO" id="GO:0015031">
    <property type="term" value="P:protein transport"/>
    <property type="evidence" value="ECO:0007669"/>
    <property type="project" value="UniProtKB-KW"/>
</dbReference>
<dbReference type="HOGENOM" id="CLU_111574_0_0_5"/>
<evidence type="ECO:0000313" key="5">
    <source>
        <dbReference type="EMBL" id="AEP10768.1"/>
    </source>
</evidence>
<keyword evidence="2" id="KW-0813">Transport</keyword>
<keyword evidence="4" id="KW-0811">Translocation</keyword>
<dbReference type="EMBL" id="CP002382">
    <property type="protein sequence ID" value="AEP10768.1"/>
    <property type="molecule type" value="Genomic_DNA"/>
</dbReference>
<accession>G2KNX3</accession>
<evidence type="ECO:0000256" key="1">
    <source>
        <dbReference type="ARBA" id="ARBA00009990"/>
    </source>
</evidence>
<dbReference type="eggNOG" id="COG1952">
    <property type="taxonomic scope" value="Bacteria"/>
</dbReference>
<evidence type="ECO:0000313" key="6">
    <source>
        <dbReference type="Proteomes" id="UP000009286"/>
    </source>
</evidence>
<dbReference type="NCBIfam" id="NF004392">
    <property type="entry name" value="PRK05751.1-3"/>
    <property type="match status" value="1"/>
</dbReference>
<organism evidence="5 6">
    <name type="scientific">Micavibrio aeruginosavorus (strain ARL-13)</name>
    <dbReference type="NCBI Taxonomy" id="856793"/>
    <lineage>
        <taxon>Bacteria</taxon>
        <taxon>Pseudomonadati</taxon>
        <taxon>Bdellovibrionota</taxon>
        <taxon>Bdellovibrionia</taxon>
        <taxon>Bdellovibrionales</taxon>
        <taxon>Pseudobdellovibrionaceae</taxon>
        <taxon>Micavibrio</taxon>
    </lineage>
</organism>
<dbReference type="STRING" id="856793.MICA_2467"/>
<dbReference type="PRINTS" id="PR01594">
    <property type="entry name" value="SECBCHAPRONE"/>
</dbReference>
<evidence type="ECO:0000256" key="3">
    <source>
        <dbReference type="ARBA" id="ARBA00022927"/>
    </source>
</evidence>
<dbReference type="RefSeq" id="WP_014103991.1">
    <property type="nucleotide sequence ID" value="NC_016026.1"/>
</dbReference>
<dbReference type="KEGG" id="mai:MICA_2467"/>
<keyword evidence="3" id="KW-0653">Protein transport</keyword>
<protein>
    <submittedName>
        <fullName evidence="5">Protein-export chaperone SecB</fullName>
    </submittedName>
</protein>
<dbReference type="Proteomes" id="UP000009286">
    <property type="component" value="Chromosome"/>
</dbReference>
<keyword evidence="6" id="KW-1185">Reference proteome</keyword>